<protein>
    <submittedName>
        <fullName evidence="3">Uncharacterized protein LOC106744909</fullName>
    </submittedName>
</protein>
<dbReference type="InterPro" id="IPR000477">
    <property type="entry name" value="RT_dom"/>
</dbReference>
<keyword evidence="2" id="KW-1185">Reference proteome</keyword>
<reference evidence="3" key="1">
    <citation type="submission" date="2025-08" db="UniProtKB">
        <authorList>
            <consortium name="RefSeq"/>
        </authorList>
    </citation>
    <scope>IDENTIFICATION</scope>
</reference>
<accession>A0A6P3XCB6</accession>
<gene>
    <name evidence="3" type="primary">LOC106744909</name>
</gene>
<dbReference type="KEGG" id="dqu:106744909"/>
<dbReference type="Proteomes" id="UP000515204">
    <property type="component" value="Unplaced"/>
</dbReference>
<sequence>MSTEHRLLVMKTRFKTPPSPPHLRFQKIRFSAFREKEVTQNYVKKLEEKLQQTENEEPEGGWNLEQRWRKFKTDILKVAEEVCVRTTVNTRMKQTKLWNEEVKEGVSRKKAAWKEYMSTKRAEDWRNYVEARNEAKQVQQTKESSWQDFGEEIESEYRNNQKKFWKILRFLQVEEEGLEDGEMIMQSEVREDIIEMKMGKAGGWNGISPELMKYGGEVVVKWMIKICQQAWNTQKIPKDWEKNIIIPIHKKGSTLDCANYRAICLSRVAAKVYSRLLQKILRQEIEENLEEEQCAFWPNRQRHDHIFTLRTVIDKRLSSGKDVLAAFIDLKAVFDSVPREQLRAALKEGKSHKDSPTSHSKHFWLGVKRIFSKLLLGLCFPGPWDESEWE</sequence>
<dbReference type="RefSeq" id="XP_014475534.1">
    <property type="nucleotide sequence ID" value="XM_014620048.1"/>
</dbReference>
<dbReference type="AlphaFoldDB" id="A0A6P3XCB6"/>
<evidence type="ECO:0000313" key="3">
    <source>
        <dbReference type="RefSeq" id="XP_014475534.1"/>
    </source>
</evidence>
<dbReference type="GeneID" id="106744909"/>
<dbReference type="Pfam" id="PF00078">
    <property type="entry name" value="RVT_1"/>
    <property type="match status" value="1"/>
</dbReference>
<evidence type="ECO:0000259" key="1">
    <source>
        <dbReference type="Pfam" id="PF00078"/>
    </source>
</evidence>
<name>A0A6P3XCB6_DINQU</name>
<dbReference type="PANTHER" id="PTHR19446">
    <property type="entry name" value="REVERSE TRANSCRIPTASES"/>
    <property type="match status" value="1"/>
</dbReference>
<proteinExistence type="predicted"/>
<feature type="domain" description="Reverse transcriptase" evidence="1">
    <location>
        <begin position="248"/>
        <end position="347"/>
    </location>
</feature>
<organism evidence="2 3">
    <name type="scientific">Dinoponera quadriceps</name>
    <name type="common">South American ant</name>
    <dbReference type="NCBI Taxonomy" id="609295"/>
    <lineage>
        <taxon>Eukaryota</taxon>
        <taxon>Metazoa</taxon>
        <taxon>Ecdysozoa</taxon>
        <taxon>Arthropoda</taxon>
        <taxon>Hexapoda</taxon>
        <taxon>Insecta</taxon>
        <taxon>Pterygota</taxon>
        <taxon>Neoptera</taxon>
        <taxon>Endopterygota</taxon>
        <taxon>Hymenoptera</taxon>
        <taxon>Apocrita</taxon>
        <taxon>Aculeata</taxon>
        <taxon>Formicoidea</taxon>
        <taxon>Formicidae</taxon>
        <taxon>Ponerinae</taxon>
        <taxon>Ponerini</taxon>
        <taxon>Dinoponera</taxon>
    </lineage>
</organism>
<dbReference type="OrthoDB" id="7553904at2759"/>
<evidence type="ECO:0000313" key="2">
    <source>
        <dbReference type="Proteomes" id="UP000515204"/>
    </source>
</evidence>